<accession>A0A0F9H6G9</accession>
<comment type="caution">
    <text evidence="1">The sequence shown here is derived from an EMBL/GenBank/DDBJ whole genome shotgun (WGS) entry which is preliminary data.</text>
</comment>
<gene>
    <name evidence="1" type="ORF">LCGC14_2036940</name>
</gene>
<name>A0A0F9H6G9_9ZZZZ</name>
<protein>
    <submittedName>
        <fullName evidence="1">Uncharacterized protein</fullName>
    </submittedName>
</protein>
<evidence type="ECO:0000313" key="1">
    <source>
        <dbReference type="EMBL" id="KKL77235.1"/>
    </source>
</evidence>
<feature type="non-terminal residue" evidence="1">
    <location>
        <position position="1"/>
    </location>
</feature>
<proteinExistence type="predicted"/>
<sequence>LRTLTNSLSLSQRIMSPILLKLVLNQQGGAGTQTYSLVSTDQILALGHPEQGWGQTAEVLITNRSGNLTALDLGGYSGVFSYGYNDATAGDEFSATAPLTVIAQDTRRIGGDKMVVLTLAGLFNLWGEQEASVAYTPDRINTDTIKTILDAIAGATLTPFTDYPAHTITYDSGYDDSIINAFAPADTFKVAKSESRLSAFQKALAYTKTKSRVENDSGTATIHIFQPTRTGAVYDFEYKDTISPSNHNFFEKSIRERLVLPNRVIARNHPSHTDSFTGTATNAASYAALNNQYYTRTIYVRASSNAECQRIAEAEMQNIELAAERGYGKAPMNVGQEVMDYINIDDTHQGDSRAGNIGFLNRWYNFRNQAPNRFGLEFRFGRLLVPGLAGTIGPRDIATGTTAATAESIRSLWDNVLAQQATIESLIDYLLEREQNVEYQELSVVERFQGPMGANKFD</sequence>
<dbReference type="EMBL" id="LAZR01023812">
    <property type="protein sequence ID" value="KKL77235.1"/>
    <property type="molecule type" value="Genomic_DNA"/>
</dbReference>
<organism evidence="1">
    <name type="scientific">marine sediment metagenome</name>
    <dbReference type="NCBI Taxonomy" id="412755"/>
    <lineage>
        <taxon>unclassified sequences</taxon>
        <taxon>metagenomes</taxon>
        <taxon>ecological metagenomes</taxon>
    </lineage>
</organism>
<dbReference type="AlphaFoldDB" id="A0A0F9H6G9"/>
<reference evidence="1" key="1">
    <citation type="journal article" date="2015" name="Nature">
        <title>Complex archaea that bridge the gap between prokaryotes and eukaryotes.</title>
        <authorList>
            <person name="Spang A."/>
            <person name="Saw J.H."/>
            <person name="Jorgensen S.L."/>
            <person name="Zaremba-Niedzwiedzka K."/>
            <person name="Martijn J."/>
            <person name="Lind A.E."/>
            <person name="van Eijk R."/>
            <person name="Schleper C."/>
            <person name="Guy L."/>
            <person name="Ettema T.J."/>
        </authorList>
    </citation>
    <scope>NUCLEOTIDE SEQUENCE</scope>
</reference>